<sequence>MTTRKPLACLAALFIAGLAPAAMAADYADPTWPCIQRKVENLSAGLMWPTPIPQSRPEDESTRRAVTTLAETLAIRRLTLEELEPEVAAFAEAHAGDADLMGLVFDGVFHSLATRRSRIMEGIGDFSLSQIALSEKIEGARVEMDAEMAKEDPDFDKVDTLEEQLDWDQTIYTDRQQSIQYLCETPVLLEKRLYAIAQMLQAHTE</sequence>
<name>A0A940MTE0_9RHOB</name>
<comment type="caution">
    <text evidence="2">The sequence shown here is derived from an EMBL/GenBank/DDBJ whole genome shotgun (WGS) entry which is preliminary data.</text>
</comment>
<evidence type="ECO:0000256" key="1">
    <source>
        <dbReference type="SAM" id="SignalP"/>
    </source>
</evidence>
<keyword evidence="1" id="KW-0732">Signal</keyword>
<organism evidence="2 3">
    <name type="scientific">Sagittula salina</name>
    <dbReference type="NCBI Taxonomy" id="2820268"/>
    <lineage>
        <taxon>Bacteria</taxon>
        <taxon>Pseudomonadati</taxon>
        <taxon>Pseudomonadota</taxon>
        <taxon>Alphaproteobacteria</taxon>
        <taxon>Rhodobacterales</taxon>
        <taxon>Roseobacteraceae</taxon>
        <taxon>Sagittula</taxon>
    </lineage>
</organism>
<dbReference type="AlphaFoldDB" id="A0A940MTE0"/>
<dbReference type="RefSeq" id="WP_209363290.1">
    <property type="nucleotide sequence ID" value="NZ_JAGISH010000016.1"/>
</dbReference>
<dbReference type="Proteomes" id="UP000675940">
    <property type="component" value="Unassembled WGS sequence"/>
</dbReference>
<dbReference type="EMBL" id="JAGISH010000016">
    <property type="protein sequence ID" value="MBP0484702.1"/>
    <property type="molecule type" value="Genomic_DNA"/>
</dbReference>
<reference evidence="2" key="1">
    <citation type="submission" date="2021-03" db="EMBL/GenBank/DDBJ databases">
        <title>Sagittula salina sp. nov. strain M10.9X isolated from the marine waste.</title>
        <authorList>
            <person name="Satari L."/>
            <person name="Molina-Menor E."/>
            <person name="Vidal-Verdu A."/>
            <person name="Pascual J."/>
            <person name="Pereto J."/>
            <person name="Porcar M."/>
        </authorList>
    </citation>
    <scope>NUCLEOTIDE SEQUENCE</scope>
    <source>
        <strain evidence="2">M10.9X</strain>
    </source>
</reference>
<gene>
    <name evidence="2" type="ORF">J5474_19695</name>
</gene>
<feature type="chain" id="PRO_5037068602" description="Chorismate mutase" evidence="1">
    <location>
        <begin position="25"/>
        <end position="205"/>
    </location>
</feature>
<protein>
    <recommendedName>
        <fullName evidence="4">Chorismate mutase</fullName>
    </recommendedName>
</protein>
<evidence type="ECO:0008006" key="4">
    <source>
        <dbReference type="Google" id="ProtNLM"/>
    </source>
</evidence>
<keyword evidence="3" id="KW-1185">Reference proteome</keyword>
<evidence type="ECO:0000313" key="2">
    <source>
        <dbReference type="EMBL" id="MBP0484702.1"/>
    </source>
</evidence>
<proteinExistence type="predicted"/>
<evidence type="ECO:0000313" key="3">
    <source>
        <dbReference type="Proteomes" id="UP000675940"/>
    </source>
</evidence>
<feature type="signal peptide" evidence="1">
    <location>
        <begin position="1"/>
        <end position="24"/>
    </location>
</feature>
<accession>A0A940MTE0</accession>